<dbReference type="InterPro" id="IPR026881">
    <property type="entry name" value="WYL_dom"/>
</dbReference>
<dbReference type="InterPro" id="IPR051534">
    <property type="entry name" value="CBASS_pafABC_assoc_protein"/>
</dbReference>
<dbReference type="AlphaFoldDB" id="A0A2U8DLE9"/>
<feature type="domain" description="Helix-turn-helix type 11" evidence="1">
    <location>
        <begin position="8"/>
        <end position="61"/>
    </location>
</feature>
<evidence type="ECO:0000313" key="4">
    <source>
        <dbReference type="Proteomes" id="UP000244910"/>
    </source>
</evidence>
<protein>
    <submittedName>
        <fullName evidence="3">Transcriptional regulator</fullName>
    </submittedName>
</protein>
<organism evidence="3 4">
    <name type="scientific">Clostridium drakei</name>
    <dbReference type="NCBI Taxonomy" id="332101"/>
    <lineage>
        <taxon>Bacteria</taxon>
        <taxon>Bacillati</taxon>
        <taxon>Bacillota</taxon>
        <taxon>Clostridia</taxon>
        <taxon>Eubacteriales</taxon>
        <taxon>Clostridiaceae</taxon>
        <taxon>Clostridium</taxon>
    </lineage>
</organism>
<dbReference type="InterPro" id="IPR036388">
    <property type="entry name" value="WH-like_DNA-bd_sf"/>
</dbReference>
<gene>
    <name evidence="3" type="ORF">B9W14_03140</name>
</gene>
<reference evidence="4" key="1">
    <citation type="submission" date="2017-04" db="EMBL/GenBank/DDBJ databases">
        <authorList>
            <person name="Song Y."/>
            <person name="Cho B.-K."/>
        </authorList>
    </citation>
    <scope>NUCLEOTIDE SEQUENCE [LARGE SCALE GENOMIC DNA]</scope>
    <source>
        <strain evidence="4">SL1</strain>
    </source>
</reference>
<dbReference type="InterPro" id="IPR013196">
    <property type="entry name" value="HTH_11"/>
</dbReference>
<dbReference type="InterPro" id="IPR036390">
    <property type="entry name" value="WH_DNA-bd_sf"/>
</dbReference>
<dbReference type="OrthoDB" id="9815009at2"/>
<dbReference type="PANTHER" id="PTHR34580">
    <property type="match status" value="1"/>
</dbReference>
<evidence type="ECO:0000259" key="2">
    <source>
        <dbReference type="Pfam" id="PF13280"/>
    </source>
</evidence>
<evidence type="ECO:0000313" key="3">
    <source>
        <dbReference type="EMBL" id="AWI03516.1"/>
    </source>
</evidence>
<dbReference type="PANTHER" id="PTHR34580:SF9">
    <property type="entry name" value="SLL5097 PROTEIN"/>
    <property type="match status" value="1"/>
</dbReference>
<dbReference type="KEGG" id="cdrk:B9W14_03140"/>
<dbReference type="Pfam" id="PF13280">
    <property type="entry name" value="WYL"/>
    <property type="match status" value="1"/>
</dbReference>
<dbReference type="Pfam" id="PF08279">
    <property type="entry name" value="HTH_11"/>
    <property type="match status" value="1"/>
</dbReference>
<name>A0A2U8DLE9_9CLOT</name>
<feature type="domain" description="WYL" evidence="2">
    <location>
        <begin position="142"/>
        <end position="206"/>
    </location>
</feature>
<dbReference type="SUPFAM" id="SSF46785">
    <property type="entry name" value="Winged helix' DNA-binding domain"/>
    <property type="match status" value="1"/>
</dbReference>
<evidence type="ECO:0000259" key="1">
    <source>
        <dbReference type="Pfam" id="PF08279"/>
    </source>
</evidence>
<accession>A0A2U8DLE9</accession>
<dbReference type="Gene3D" id="1.10.10.10">
    <property type="entry name" value="Winged helix-like DNA-binding domain superfamily/Winged helix DNA-binding domain"/>
    <property type="match status" value="1"/>
</dbReference>
<proteinExistence type="predicted"/>
<dbReference type="Proteomes" id="UP000244910">
    <property type="component" value="Chromosome"/>
</dbReference>
<sequence length="322" mass="37796">MVMNKSERLNDMMLFLNDKNLFNLKDLMDKYSISKSTAIRDIQALESIGMPIYSQSGRNGYYGILQNRLLSPIVFTVDEVFAMYFSMLTLGAYETTPFHLSIEKLKNKFENCLSTEKVKMLHRIEKIFSLGAIQHNNYSYFLKDILQFAMEERVCEIKYSKKGIENRYIVQIFDISSVYGQWYATGYNFETDSTQVFRCDKVLDVKESTKYEAKPFMEFVKTADMLYKAPDATDFEIEISKQGVDLFYKEHYPSMKLYIDEERNFIRGFYNKGEEEFIATYLIGYGQNILFIQPIKLKELMIKKMDILKKHLLSISDLNISS</sequence>
<keyword evidence="4" id="KW-1185">Reference proteome</keyword>
<dbReference type="EMBL" id="CP020953">
    <property type="protein sequence ID" value="AWI03516.1"/>
    <property type="molecule type" value="Genomic_DNA"/>
</dbReference>